<dbReference type="Proteomes" id="UP000032352">
    <property type="component" value="Chromosome"/>
</dbReference>
<dbReference type="InterPro" id="IPR022742">
    <property type="entry name" value="Hydrolase_4"/>
</dbReference>
<keyword evidence="3" id="KW-1185">Reference proteome</keyword>
<name>A0AAF0C7R4_9GAMM</name>
<keyword evidence="2" id="KW-0378">Hydrolase</keyword>
<dbReference type="GO" id="GO:0016787">
    <property type="term" value="F:hydrolase activity"/>
    <property type="evidence" value="ECO:0007669"/>
    <property type="project" value="UniProtKB-KW"/>
</dbReference>
<proteinExistence type="predicted"/>
<dbReference type="Gene3D" id="3.40.50.1820">
    <property type="entry name" value="alpha/beta hydrolase"/>
    <property type="match status" value="1"/>
</dbReference>
<reference evidence="2 3" key="2">
    <citation type="journal article" date="2022" name="Mar. Drugs">
        <title>Bioassay-Guided Fractionation Leads to the Detection of Cholic Acid Generated by the Rare Thalassomonas sp.</title>
        <authorList>
            <person name="Pheiffer F."/>
            <person name="Schneider Y.K."/>
            <person name="Hansen E.H."/>
            <person name="Andersen J.H."/>
            <person name="Isaksson J."/>
            <person name="Busche T."/>
            <person name="R C."/>
            <person name="Kalinowski J."/>
            <person name="Zyl L.V."/>
            <person name="Trindade M."/>
        </authorList>
    </citation>
    <scope>NUCLEOTIDE SEQUENCE [LARGE SCALE GENOMIC DNA]</scope>
    <source>
        <strain evidence="2 3">XOM25</strain>
    </source>
</reference>
<evidence type="ECO:0000313" key="2">
    <source>
        <dbReference type="EMBL" id="WDE05577.1"/>
    </source>
</evidence>
<accession>A0AAF0C7R4</accession>
<dbReference type="SUPFAM" id="SSF53474">
    <property type="entry name" value="alpha/beta-Hydrolases"/>
    <property type="match status" value="1"/>
</dbReference>
<reference evidence="2 3" key="1">
    <citation type="journal article" date="2015" name="Genome Announc.">
        <title>Draft Genome Sequences of Marine Isolates of Thalassomonas viridans and Thalassomonas actiniarum.</title>
        <authorList>
            <person name="Olonade I."/>
            <person name="van Zyl L.J."/>
            <person name="Trindade M."/>
        </authorList>
    </citation>
    <scope>NUCLEOTIDE SEQUENCE [LARGE SCALE GENOMIC DNA]</scope>
    <source>
        <strain evidence="2 3">XOM25</strain>
    </source>
</reference>
<evidence type="ECO:0000259" key="1">
    <source>
        <dbReference type="Pfam" id="PF12146"/>
    </source>
</evidence>
<dbReference type="AlphaFoldDB" id="A0AAF0C7R4"/>
<dbReference type="KEGG" id="tvd:SG34_001115"/>
<sequence>MVTGKSMLFLSGTGVNEMPGVFRTLFLLVFLSVLLNSPLAQGEGQALPGQVEPGAVTDKAGQAVSILSPDKFVIHGNYFSGEATAAGVLILHDCHRDSSSYLELGRTLAANGLHALAIDLRGFGRSISESYSEKKIKMRAGDITSYQGQITALRAYWHDDVVAAYLYLRKKIARSQGVSVVASGCSSVQAVSLADKMHINAMVLITPVMDYADKERYKELMDIPSYFINSAQHLDSFQTAKELFEWNGSRKSKTQIFKGNRVEQALLNANHYLVEDITLWLKMNQ</sequence>
<dbReference type="Pfam" id="PF12146">
    <property type="entry name" value="Hydrolase_4"/>
    <property type="match status" value="1"/>
</dbReference>
<protein>
    <submittedName>
        <fullName evidence="2">Alpha/beta hydrolase</fullName>
    </submittedName>
</protein>
<gene>
    <name evidence="2" type="ORF">SG34_001115</name>
</gene>
<dbReference type="EMBL" id="CP059733">
    <property type="protein sequence ID" value="WDE05577.1"/>
    <property type="molecule type" value="Genomic_DNA"/>
</dbReference>
<evidence type="ECO:0000313" key="3">
    <source>
        <dbReference type="Proteomes" id="UP000032352"/>
    </source>
</evidence>
<dbReference type="RefSeq" id="WP_084723845.1">
    <property type="nucleotide sequence ID" value="NZ_CP059733.1"/>
</dbReference>
<feature type="domain" description="Serine aminopeptidase S33" evidence="1">
    <location>
        <begin position="85"/>
        <end position="268"/>
    </location>
</feature>
<organism evidence="2 3">
    <name type="scientific">Thalassomonas viridans</name>
    <dbReference type="NCBI Taxonomy" id="137584"/>
    <lineage>
        <taxon>Bacteria</taxon>
        <taxon>Pseudomonadati</taxon>
        <taxon>Pseudomonadota</taxon>
        <taxon>Gammaproteobacteria</taxon>
        <taxon>Alteromonadales</taxon>
        <taxon>Colwelliaceae</taxon>
        <taxon>Thalassomonas</taxon>
    </lineage>
</organism>
<dbReference type="InterPro" id="IPR029058">
    <property type="entry name" value="AB_hydrolase_fold"/>
</dbReference>